<dbReference type="CDD" id="cd17538">
    <property type="entry name" value="REC_D1_PleD-like"/>
    <property type="match status" value="1"/>
</dbReference>
<evidence type="ECO:0000256" key="1">
    <source>
        <dbReference type="ARBA" id="ARBA00012528"/>
    </source>
</evidence>
<evidence type="ECO:0000259" key="5">
    <source>
        <dbReference type="PROSITE" id="PS50887"/>
    </source>
</evidence>
<dbReference type="GO" id="GO:0052621">
    <property type="term" value="F:diguanylate cyclase activity"/>
    <property type="evidence" value="ECO:0007669"/>
    <property type="project" value="UniProtKB-EC"/>
</dbReference>
<accession>A0A328ANX8</accession>
<comment type="caution">
    <text evidence="3">Lacks conserved residue(s) required for the propagation of feature annotation.</text>
</comment>
<dbReference type="AlphaFoldDB" id="A0A328ANX8"/>
<evidence type="ECO:0000256" key="3">
    <source>
        <dbReference type="PROSITE-ProRule" id="PRU00169"/>
    </source>
</evidence>
<dbReference type="PANTHER" id="PTHR45138">
    <property type="entry name" value="REGULATORY COMPONENTS OF SENSORY TRANSDUCTION SYSTEM"/>
    <property type="match status" value="1"/>
</dbReference>
<feature type="modified residue" description="4-aspartylphosphate" evidence="3">
    <location>
        <position position="53"/>
    </location>
</feature>
<dbReference type="SMART" id="SM00448">
    <property type="entry name" value="REC"/>
    <property type="match status" value="2"/>
</dbReference>
<dbReference type="SMART" id="SM00267">
    <property type="entry name" value="GGDEF"/>
    <property type="match status" value="1"/>
</dbReference>
<dbReference type="EMBL" id="QFYQ01000001">
    <property type="protein sequence ID" value="RAK55566.1"/>
    <property type="molecule type" value="Genomic_DNA"/>
</dbReference>
<proteinExistence type="predicted"/>
<feature type="domain" description="GGDEF" evidence="5">
    <location>
        <begin position="319"/>
        <end position="454"/>
    </location>
</feature>
<dbReference type="NCBIfam" id="NF007135">
    <property type="entry name" value="PRK09581.1"/>
    <property type="match status" value="1"/>
</dbReference>
<dbReference type="OrthoDB" id="9812260at2"/>
<comment type="caution">
    <text evidence="6">The sequence shown here is derived from an EMBL/GenBank/DDBJ whole genome shotgun (WGS) entry which is preliminary data.</text>
</comment>
<sequence>MTARILVVDDIEANVRLLEAKLASEYYEVLTASDGPTALAVAAAEKPDIILLDVMMPGMDGFSVCRRLKDDAETRHIPVVLVTALDGRGDRVAGLESGADEFLTKPIDDMMLFARVRSLTRLKAVIDELREREASGRRMGVIAGAHVRLGGAGGRILVVDDHIRQAQRVAAELSVEHRPVVETEPDKALLTAKGAVDLIILNTAARGFDGLRLAAQIRSDEQTRNVPVIAVVDFDERPKVMKALEIGVNDILARPIDPQELAARARTQIRRKRYTDYLRDNLDQSLELAVTDQLTGLHNRRYMQGRLEALARRAAAGGEPVGCLVIDIDHFKKINDSFGHEVGDEVLREFAVRLASNVRAIDLPVRYGGEEFVVVMPDTSLDVAQRIAERIRLHVAGSPFRVLGGEELLSVTISIGVAATAGADDTPQAMLRRADAAMYEAKSQGRNRVIARAA</sequence>
<dbReference type="SUPFAM" id="SSF55073">
    <property type="entry name" value="Nucleotide cyclase"/>
    <property type="match status" value="1"/>
</dbReference>
<dbReference type="FunFam" id="3.30.70.270:FF:000001">
    <property type="entry name" value="Diguanylate cyclase domain protein"/>
    <property type="match status" value="1"/>
</dbReference>
<dbReference type="PANTHER" id="PTHR45138:SF9">
    <property type="entry name" value="DIGUANYLATE CYCLASE DGCM-RELATED"/>
    <property type="match status" value="1"/>
</dbReference>
<dbReference type="GO" id="GO:0005886">
    <property type="term" value="C:plasma membrane"/>
    <property type="evidence" value="ECO:0007669"/>
    <property type="project" value="TreeGrafter"/>
</dbReference>
<dbReference type="CDD" id="cd01949">
    <property type="entry name" value="GGDEF"/>
    <property type="match status" value="1"/>
</dbReference>
<dbReference type="EC" id="2.7.7.65" evidence="1"/>
<feature type="domain" description="Response regulatory" evidence="4">
    <location>
        <begin position="4"/>
        <end position="120"/>
    </location>
</feature>
<dbReference type="Proteomes" id="UP000249254">
    <property type="component" value="Unassembled WGS sequence"/>
</dbReference>
<evidence type="ECO:0000313" key="7">
    <source>
        <dbReference type="Proteomes" id="UP000249254"/>
    </source>
</evidence>
<evidence type="ECO:0000259" key="4">
    <source>
        <dbReference type="PROSITE" id="PS50110"/>
    </source>
</evidence>
<protein>
    <recommendedName>
        <fullName evidence="1">diguanylate cyclase</fullName>
        <ecNumber evidence="1">2.7.7.65</ecNumber>
    </recommendedName>
</protein>
<dbReference type="NCBIfam" id="TIGR00254">
    <property type="entry name" value="GGDEF"/>
    <property type="match status" value="1"/>
</dbReference>
<dbReference type="InterPro" id="IPR029787">
    <property type="entry name" value="Nucleotide_cyclase"/>
</dbReference>
<evidence type="ECO:0000313" key="6">
    <source>
        <dbReference type="EMBL" id="RAK55566.1"/>
    </source>
</evidence>
<dbReference type="Pfam" id="PF00990">
    <property type="entry name" value="GGDEF"/>
    <property type="match status" value="1"/>
</dbReference>
<keyword evidence="3" id="KW-0597">Phosphoprotein</keyword>
<dbReference type="PROSITE" id="PS50110">
    <property type="entry name" value="RESPONSE_REGULATORY"/>
    <property type="match status" value="2"/>
</dbReference>
<dbReference type="PROSITE" id="PS50887">
    <property type="entry name" value="GGDEF"/>
    <property type="match status" value="1"/>
</dbReference>
<dbReference type="Gene3D" id="3.40.50.2300">
    <property type="match status" value="2"/>
</dbReference>
<dbReference type="GO" id="GO:0000160">
    <property type="term" value="P:phosphorelay signal transduction system"/>
    <property type="evidence" value="ECO:0007669"/>
    <property type="project" value="InterPro"/>
</dbReference>
<comment type="catalytic activity">
    <reaction evidence="2">
        <text>2 GTP = 3',3'-c-di-GMP + 2 diphosphate</text>
        <dbReference type="Rhea" id="RHEA:24898"/>
        <dbReference type="ChEBI" id="CHEBI:33019"/>
        <dbReference type="ChEBI" id="CHEBI:37565"/>
        <dbReference type="ChEBI" id="CHEBI:58805"/>
        <dbReference type="EC" id="2.7.7.65"/>
    </reaction>
</comment>
<dbReference type="GO" id="GO:1902201">
    <property type="term" value="P:negative regulation of bacterial-type flagellum-dependent cell motility"/>
    <property type="evidence" value="ECO:0007669"/>
    <property type="project" value="TreeGrafter"/>
</dbReference>
<dbReference type="GO" id="GO:0043709">
    <property type="term" value="P:cell adhesion involved in single-species biofilm formation"/>
    <property type="evidence" value="ECO:0007669"/>
    <property type="project" value="TreeGrafter"/>
</dbReference>
<dbReference type="InterPro" id="IPR001789">
    <property type="entry name" value="Sig_transdc_resp-reg_receiver"/>
</dbReference>
<name>A0A328ANX8_9CAUL</name>
<dbReference type="RefSeq" id="WP_111529314.1">
    <property type="nucleotide sequence ID" value="NZ_JBHRSG010000003.1"/>
</dbReference>
<feature type="domain" description="Response regulatory" evidence="4">
    <location>
        <begin position="155"/>
        <end position="269"/>
    </location>
</feature>
<dbReference type="InterPro" id="IPR000160">
    <property type="entry name" value="GGDEF_dom"/>
</dbReference>
<evidence type="ECO:0000256" key="2">
    <source>
        <dbReference type="ARBA" id="ARBA00034247"/>
    </source>
</evidence>
<dbReference type="SUPFAM" id="SSF52172">
    <property type="entry name" value="CheY-like"/>
    <property type="match status" value="2"/>
</dbReference>
<dbReference type="FunFam" id="3.40.50.2300:FF:000574">
    <property type="entry name" value="Response regulator PleD"/>
    <property type="match status" value="1"/>
</dbReference>
<dbReference type="InterPro" id="IPR011006">
    <property type="entry name" value="CheY-like_superfamily"/>
</dbReference>
<dbReference type="Gene3D" id="3.30.70.270">
    <property type="match status" value="1"/>
</dbReference>
<dbReference type="InterPro" id="IPR050469">
    <property type="entry name" value="Diguanylate_Cyclase"/>
</dbReference>
<dbReference type="InterPro" id="IPR043128">
    <property type="entry name" value="Rev_trsase/Diguanyl_cyclase"/>
</dbReference>
<gene>
    <name evidence="6" type="ORF">DJ017_14130</name>
</gene>
<organism evidence="6 7">
    <name type="scientific">Phenylobacterium soli</name>
    <dbReference type="NCBI Taxonomy" id="2170551"/>
    <lineage>
        <taxon>Bacteria</taxon>
        <taxon>Pseudomonadati</taxon>
        <taxon>Pseudomonadota</taxon>
        <taxon>Alphaproteobacteria</taxon>
        <taxon>Caulobacterales</taxon>
        <taxon>Caulobacteraceae</taxon>
        <taxon>Phenylobacterium</taxon>
    </lineage>
</organism>
<keyword evidence="7" id="KW-1185">Reference proteome</keyword>
<reference evidence="7" key="1">
    <citation type="submission" date="2018-05" db="EMBL/GenBank/DDBJ databases">
        <authorList>
            <person name="Li X."/>
        </authorList>
    </citation>
    <scope>NUCLEOTIDE SEQUENCE [LARGE SCALE GENOMIC DNA]</scope>
    <source>
        <strain evidence="7">LX32</strain>
    </source>
</reference>
<dbReference type="Pfam" id="PF00072">
    <property type="entry name" value="Response_reg"/>
    <property type="match status" value="2"/>
</dbReference>